<reference evidence="2 3" key="1">
    <citation type="journal article" date="2010" name="J. Bacteriol.">
        <title>Genome sequence of Fulvimarina pelagi HTCC2506T, a Mn(II)-oxidizing alphaproteobacterium possessing an aerobic anoxygenic photosynthetic gene cluster and Xanthorhodopsin.</title>
        <authorList>
            <person name="Kang I."/>
            <person name="Oh H.M."/>
            <person name="Lim S.I."/>
            <person name="Ferriera S."/>
            <person name="Giovannoni S.J."/>
            <person name="Cho J.C."/>
        </authorList>
    </citation>
    <scope>NUCLEOTIDE SEQUENCE [LARGE SCALE GENOMIC DNA]</scope>
    <source>
        <strain evidence="2 3">HTCC2506</strain>
    </source>
</reference>
<sequence length="111" mass="11658">MVYEFVWKGIVGGILTALIVIASKKGDVLPGILPLAPTFAIIALIAVGAKGDPAGFRTTALAGMKTIPAYFVFLAVAYGLALKVDYKLAILGGVAAWFLTVGAVFWIMRNT</sequence>
<keyword evidence="1" id="KW-0472">Membrane</keyword>
<dbReference type="Pfam" id="PF06942">
    <property type="entry name" value="GlpM"/>
    <property type="match status" value="1"/>
</dbReference>
<protein>
    <recommendedName>
        <fullName evidence="4">Membrane protein GlpM</fullName>
    </recommendedName>
</protein>
<dbReference type="RefSeq" id="WP_007066885.1">
    <property type="nucleotide sequence ID" value="NZ_DS022272.1"/>
</dbReference>
<organism evidence="2 3">
    <name type="scientific">Fulvimarina pelagi HTCC2506</name>
    <dbReference type="NCBI Taxonomy" id="314231"/>
    <lineage>
        <taxon>Bacteria</taxon>
        <taxon>Pseudomonadati</taxon>
        <taxon>Pseudomonadota</taxon>
        <taxon>Alphaproteobacteria</taxon>
        <taxon>Hyphomicrobiales</taxon>
        <taxon>Aurantimonadaceae</taxon>
        <taxon>Fulvimarina</taxon>
    </lineage>
</organism>
<keyword evidence="3" id="KW-1185">Reference proteome</keyword>
<dbReference type="eggNOG" id="COG3136">
    <property type="taxonomic scope" value="Bacteria"/>
</dbReference>
<feature type="transmembrane region" description="Helical" evidence="1">
    <location>
        <begin position="88"/>
        <end position="108"/>
    </location>
</feature>
<dbReference type="Proteomes" id="UP000004310">
    <property type="component" value="Unassembled WGS sequence"/>
</dbReference>
<dbReference type="InterPro" id="IPR009707">
    <property type="entry name" value="GlpM/YdgC"/>
</dbReference>
<feature type="transmembrane region" description="Helical" evidence="1">
    <location>
        <begin position="5"/>
        <end position="22"/>
    </location>
</feature>
<dbReference type="STRING" id="217511.GCA_001463845_00510"/>
<dbReference type="EMBL" id="AATP01000001">
    <property type="protein sequence ID" value="EAU42911.1"/>
    <property type="molecule type" value="Genomic_DNA"/>
</dbReference>
<proteinExistence type="predicted"/>
<comment type="caution">
    <text evidence="2">The sequence shown here is derived from an EMBL/GenBank/DDBJ whole genome shotgun (WGS) entry which is preliminary data.</text>
</comment>
<name>Q0G603_9HYPH</name>
<evidence type="ECO:0000313" key="3">
    <source>
        <dbReference type="Proteomes" id="UP000004310"/>
    </source>
</evidence>
<evidence type="ECO:0008006" key="4">
    <source>
        <dbReference type="Google" id="ProtNLM"/>
    </source>
</evidence>
<evidence type="ECO:0000313" key="2">
    <source>
        <dbReference type="EMBL" id="EAU42911.1"/>
    </source>
</evidence>
<keyword evidence="1" id="KW-0812">Transmembrane</keyword>
<gene>
    <name evidence="2" type="ORF">FP2506_08716</name>
</gene>
<dbReference type="AlphaFoldDB" id="Q0G603"/>
<evidence type="ECO:0000256" key="1">
    <source>
        <dbReference type="SAM" id="Phobius"/>
    </source>
</evidence>
<feature type="transmembrane region" description="Helical" evidence="1">
    <location>
        <begin position="28"/>
        <end position="49"/>
    </location>
</feature>
<keyword evidence="1" id="KW-1133">Transmembrane helix</keyword>
<feature type="transmembrane region" description="Helical" evidence="1">
    <location>
        <begin position="61"/>
        <end position="82"/>
    </location>
</feature>
<accession>Q0G603</accession>
<dbReference type="HOGENOM" id="CLU_2154690_0_0_5"/>